<protein>
    <submittedName>
        <fullName evidence="6">Phosphate ABC transporter ATP-binding protein</fullName>
    </submittedName>
</protein>
<keyword evidence="1" id="KW-0813">Transport</keyword>
<name>A0A7T5VCF2_9BACT</name>
<dbReference type="GO" id="GO:0005315">
    <property type="term" value="F:phosphate transmembrane transporter activity"/>
    <property type="evidence" value="ECO:0007669"/>
    <property type="project" value="InterPro"/>
</dbReference>
<feature type="domain" description="ABC transporter" evidence="5">
    <location>
        <begin position="1"/>
        <end position="253"/>
    </location>
</feature>
<sequence>MDKVSVYFFGHQVLQEITAAFQRHNISVLIGRSGSGKTTLLRTINRLNEEFAGCVTRGQIFLNTGQEHLAVYPQDDRKNTGIPQPAPLKLTSLRQRVGMLFQTPNIFPVSVYKNIALPLTLVSQAAKTEIQERVYQALQLVGLWAEVRDGLHKPAQRLSGGQQQRLCLARALALRPDILLLDEPTASLDVHASRYIEDLLTTLAEQYTIVMVSHSLTQARRVGHTIMICSQGRITHHLDRDEQLSTAELEVLV</sequence>
<dbReference type="Pfam" id="PF00005">
    <property type="entry name" value="ABC_tran"/>
    <property type="match status" value="1"/>
</dbReference>
<keyword evidence="7" id="KW-1185">Reference proteome</keyword>
<keyword evidence="2" id="KW-0592">Phosphate transport</keyword>
<dbReference type="PANTHER" id="PTHR43423:SF1">
    <property type="entry name" value="ABC TRANSPORTER I FAMILY MEMBER 17"/>
    <property type="match status" value="1"/>
</dbReference>
<evidence type="ECO:0000256" key="1">
    <source>
        <dbReference type="ARBA" id="ARBA00022448"/>
    </source>
</evidence>
<dbReference type="InterPro" id="IPR017871">
    <property type="entry name" value="ABC_transporter-like_CS"/>
</dbReference>
<evidence type="ECO:0000256" key="2">
    <source>
        <dbReference type="ARBA" id="ARBA00022592"/>
    </source>
</evidence>
<dbReference type="Gene3D" id="3.40.50.300">
    <property type="entry name" value="P-loop containing nucleotide triphosphate hydrolases"/>
    <property type="match status" value="1"/>
</dbReference>
<evidence type="ECO:0000313" key="7">
    <source>
        <dbReference type="Proteomes" id="UP000596092"/>
    </source>
</evidence>
<dbReference type="PANTHER" id="PTHR43423">
    <property type="entry name" value="ABC TRANSPORTER I FAMILY MEMBER 17"/>
    <property type="match status" value="1"/>
</dbReference>
<evidence type="ECO:0000313" key="6">
    <source>
        <dbReference type="EMBL" id="QQG65305.1"/>
    </source>
</evidence>
<dbReference type="PROSITE" id="PS50893">
    <property type="entry name" value="ABC_TRANSPORTER_2"/>
    <property type="match status" value="1"/>
</dbReference>
<dbReference type="InterPro" id="IPR003439">
    <property type="entry name" value="ABC_transporter-like_ATP-bd"/>
</dbReference>
<dbReference type="EMBL" id="CP054140">
    <property type="protein sequence ID" value="QQG65305.1"/>
    <property type="molecule type" value="Genomic_DNA"/>
</dbReference>
<dbReference type="SMART" id="SM00382">
    <property type="entry name" value="AAA"/>
    <property type="match status" value="1"/>
</dbReference>
<dbReference type="PROSITE" id="PS00211">
    <property type="entry name" value="ABC_TRANSPORTER_1"/>
    <property type="match status" value="1"/>
</dbReference>
<proteinExistence type="predicted"/>
<dbReference type="GO" id="GO:0016020">
    <property type="term" value="C:membrane"/>
    <property type="evidence" value="ECO:0007669"/>
    <property type="project" value="InterPro"/>
</dbReference>
<evidence type="ECO:0000259" key="5">
    <source>
        <dbReference type="PROSITE" id="PS50893"/>
    </source>
</evidence>
<dbReference type="RefSeq" id="WP_199264127.1">
    <property type="nucleotide sequence ID" value="NZ_CP054140.1"/>
</dbReference>
<evidence type="ECO:0000256" key="4">
    <source>
        <dbReference type="ARBA" id="ARBA00022840"/>
    </source>
</evidence>
<accession>A0A7T5VCF2</accession>
<dbReference type="GO" id="GO:0016887">
    <property type="term" value="F:ATP hydrolysis activity"/>
    <property type="evidence" value="ECO:0007669"/>
    <property type="project" value="InterPro"/>
</dbReference>
<dbReference type="AlphaFoldDB" id="A0A7T5VCF2"/>
<dbReference type="InterPro" id="IPR027417">
    <property type="entry name" value="P-loop_NTPase"/>
</dbReference>
<organism evidence="6 7">
    <name type="scientific">Desulfobulbus oligotrophicus</name>
    <dbReference type="NCBI Taxonomy" id="1909699"/>
    <lineage>
        <taxon>Bacteria</taxon>
        <taxon>Pseudomonadati</taxon>
        <taxon>Thermodesulfobacteriota</taxon>
        <taxon>Desulfobulbia</taxon>
        <taxon>Desulfobulbales</taxon>
        <taxon>Desulfobulbaceae</taxon>
        <taxon>Desulfobulbus</taxon>
    </lineage>
</organism>
<dbReference type="Proteomes" id="UP000596092">
    <property type="component" value="Chromosome"/>
</dbReference>
<dbReference type="InterPro" id="IPR005670">
    <property type="entry name" value="PstB-like"/>
</dbReference>
<dbReference type="SUPFAM" id="SSF52540">
    <property type="entry name" value="P-loop containing nucleoside triphosphate hydrolases"/>
    <property type="match status" value="1"/>
</dbReference>
<evidence type="ECO:0000256" key="3">
    <source>
        <dbReference type="ARBA" id="ARBA00022741"/>
    </source>
</evidence>
<dbReference type="GO" id="GO:0035435">
    <property type="term" value="P:phosphate ion transmembrane transport"/>
    <property type="evidence" value="ECO:0007669"/>
    <property type="project" value="InterPro"/>
</dbReference>
<reference evidence="6 7" key="1">
    <citation type="submission" date="2020-05" db="EMBL/GenBank/DDBJ databases">
        <title>Complete genome of Desulfobulbus oligotrophicus.</title>
        <authorList>
            <person name="Podar M."/>
        </authorList>
    </citation>
    <scope>NUCLEOTIDE SEQUENCE [LARGE SCALE GENOMIC DNA]</scope>
    <source>
        <strain evidence="6 7">Prop6</strain>
    </source>
</reference>
<dbReference type="GO" id="GO:0005524">
    <property type="term" value="F:ATP binding"/>
    <property type="evidence" value="ECO:0007669"/>
    <property type="project" value="UniProtKB-KW"/>
</dbReference>
<keyword evidence="4 6" id="KW-0067">ATP-binding</keyword>
<dbReference type="CDD" id="cd03260">
    <property type="entry name" value="ABC_PstB_phosphate_transporter"/>
    <property type="match status" value="1"/>
</dbReference>
<dbReference type="KEGG" id="dog:HP555_05220"/>
<keyword evidence="3" id="KW-0547">Nucleotide-binding</keyword>
<dbReference type="InterPro" id="IPR003593">
    <property type="entry name" value="AAA+_ATPase"/>
</dbReference>
<gene>
    <name evidence="6" type="ORF">HP555_05220</name>
</gene>